<evidence type="ECO:0000313" key="5">
    <source>
        <dbReference type="RefSeq" id="XP_026682869.1"/>
    </source>
</evidence>
<dbReference type="InterPro" id="IPR055129">
    <property type="entry name" value="YEATS_dom"/>
</dbReference>
<dbReference type="Gene3D" id="2.60.40.1970">
    <property type="entry name" value="YEATS domain"/>
    <property type="match status" value="1"/>
</dbReference>
<dbReference type="CTD" id="34172"/>
<dbReference type="RefSeq" id="XP_026682869.1">
    <property type="nucleotide sequence ID" value="XM_026827068.1"/>
</dbReference>
<dbReference type="GO" id="GO:0006355">
    <property type="term" value="P:regulation of DNA-templated transcription"/>
    <property type="evidence" value="ECO:0007669"/>
    <property type="project" value="InterPro"/>
</dbReference>
<evidence type="ECO:0000256" key="1">
    <source>
        <dbReference type="ARBA" id="ARBA00023242"/>
    </source>
</evidence>
<dbReference type="GO" id="GO:0005634">
    <property type="term" value="C:nucleus"/>
    <property type="evidence" value="ECO:0007669"/>
    <property type="project" value="UniProtKB-SubCell"/>
</dbReference>
<evidence type="ECO:0000313" key="4">
    <source>
        <dbReference type="Proteomes" id="UP000079169"/>
    </source>
</evidence>
<organism evidence="4 5">
    <name type="scientific">Diaphorina citri</name>
    <name type="common">Asian citrus psyllid</name>
    <dbReference type="NCBI Taxonomy" id="121845"/>
    <lineage>
        <taxon>Eukaryota</taxon>
        <taxon>Metazoa</taxon>
        <taxon>Ecdysozoa</taxon>
        <taxon>Arthropoda</taxon>
        <taxon>Hexapoda</taxon>
        <taxon>Insecta</taxon>
        <taxon>Pterygota</taxon>
        <taxon>Neoptera</taxon>
        <taxon>Paraneoptera</taxon>
        <taxon>Hemiptera</taxon>
        <taxon>Sternorrhyncha</taxon>
        <taxon>Psylloidea</taxon>
        <taxon>Psyllidae</taxon>
        <taxon>Diaphorininae</taxon>
        <taxon>Diaphorina</taxon>
    </lineage>
</organism>
<comment type="subcellular location">
    <subcellularLocation>
        <location evidence="2">Nucleus</location>
    </subcellularLocation>
</comment>
<evidence type="ECO:0000256" key="2">
    <source>
        <dbReference type="PROSITE-ProRule" id="PRU00376"/>
    </source>
</evidence>
<dbReference type="PaxDb" id="121845-A0A3Q0J309"/>
<name>A0A3Q0J309_DIACI</name>
<dbReference type="InterPro" id="IPR038704">
    <property type="entry name" value="YEAST_sf"/>
</dbReference>
<dbReference type="InterPro" id="IPR005033">
    <property type="entry name" value="YEATS"/>
</dbReference>
<proteinExistence type="predicted"/>
<dbReference type="Proteomes" id="UP000079169">
    <property type="component" value="Unplaced"/>
</dbReference>
<dbReference type="STRING" id="121845.A0A3Q0J309"/>
<dbReference type="CDD" id="cd16907">
    <property type="entry name" value="YEATS_YEATS2_like"/>
    <property type="match status" value="1"/>
</dbReference>
<accession>A0A3Q0J309</accession>
<feature type="domain" description="YEATS" evidence="3">
    <location>
        <begin position="19"/>
        <end position="169"/>
    </location>
</feature>
<dbReference type="PANTHER" id="PTHR23195">
    <property type="entry name" value="YEATS DOMAIN"/>
    <property type="match status" value="1"/>
</dbReference>
<gene>
    <name evidence="5" type="primary">LOC103514001</name>
</gene>
<sequence length="235" mass="26604">MREDGGVEVKVEPGLELPSRKSKRKKVPRLVPDTGRPLTQRNFRFYVGTMCKSLGSPACGQSTHKWTVYVRNCESNPENIVRHIAHVKFMLHESYAPNNVVIVRKAPFKITREGWGEFPMKITIGFVDRENNRNVELVHPVNFLHVKSIIPIISLETPIDVMLSLSEVHTVIDEEVRRGEVKIEGTEGGEGRGGEGEEAKMTRTHVMTSEPIQEFVKSQQEELVAQEILQKILAI</sequence>
<dbReference type="PROSITE" id="PS51037">
    <property type="entry name" value="YEATS"/>
    <property type="match status" value="1"/>
</dbReference>
<protein>
    <submittedName>
        <fullName evidence="5">Protein AF-9 homolog</fullName>
    </submittedName>
</protein>
<dbReference type="Pfam" id="PF03366">
    <property type="entry name" value="YEATS"/>
    <property type="match status" value="1"/>
</dbReference>
<dbReference type="KEGG" id="dci:103514001"/>
<dbReference type="GeneID" id="103514001"/>
<dbReference type="AlphaFoldDB" id="A0A3Q0J309"/>
<keyword evidence="1 2" id="KW-0539">Nucleus</keyword>
<keyword evidence="4" id="KW-1185">Reference proteome</keyword>
<reference evidence="5" key="1">
    <citation type="submission" date="2025-08" db="UniProtKB">
        <authorList>
            <consortium name="RefSeq"/>
        </authorList>
    </citation>
    <scope>IDENTIFICATION</scope>
</reference>
<evidence type="ECO:0000259" key="3">
    <source>
        <dbReference type="PROSITE" id="PS51037"/>
    </source>
</evidence>